<gene>
    <name evidence="1" type="ORF">GPA05_15260</name>
</gene>
<reference evidence="1 2" key="1">
    <citation type="submission" date="2019-12" db="EMBL/GenBank/DDBJ databases">
        <title>Bacillus toyonensis BV-17 genome.</title>
        <authorList>
            <person name="Chen J."/>
        </authorList>
    </citation>
    <scope>NUCLEOTIDE SEQUENCE [LARGE SCALE GENOMIC DNA]</scope>
    <source>
        <strain evidence="1 2">BV-17</strain>
    </source>
</reference>
<name>A0ABX6GBE9_9BACI</name>
<dbReference type="EMBL" id="CP047044">
    <property type="protein sequence ID" value="QHA18311.1"/>
    <property type="molecule type" value="Genomic_DNA"/>
</dbReference>
<keyword evidence="2" id="KW-1185">Reference proteome</keyword>
<evidence type="ECO:0000313" key="2">
    <source>
        <dbReference type="Proteomes" id="UP000440820"/>
    </source>
</evidence>
<dbReference type="Proteomes" id="UP000440820">
    <property type="component" value="Chromosome"/>
</dbReference>
<organism evidence="1 2">
    <name type="scientific">Bacillus toyonensis</name>
    <dbReference type="NCBI Taxonomy" id="155322"/>
    <lineage>
        <taxon>Bacteria</taxon>
        <taxon>Bacillati</taxon>
        <taxon>Bacillota</taxon>
        <taxon>Bacilli</taxon>
        <taxon>Bacillales</taxon>
        <taxon>Bacillaceae</taxon>
        <taxon>Bacillus</taxon>
        <taxon>Bacillus cereus group</taxon>
    </lineage>
</organism>
<sequence length="137" mass="16320">MDPNNRNIKFSVKKACVDIGNDYQVEYATIVVQDTKTKFFRVHPTTNFIKQRYGKTDHNFNSQKRAADVIVQFLNWLLIEKYSTYQISSLKQLTLSHGVDFLNYLKTTKYKKKKDRNSVYRSRGTLEHADLYLRYFF</sequence>
<dbReference type="RefSeq" id="WP_097861048.1">
    <property type="nucleotide sequence ID" value="NZ_JAKJPX010000011.1"/>
</dbReference>
<evidence type="ECO:0000313" key="1">
    <source>
        <dbReference type="EMBL" id="QHA18311.1"/>
    </source>
</evidence>
<protein>
    <submittedName>
        <fullName evidence="1">Uncharacterized protein</fullName>
    </submittedName>
</protein>
<proteinExistence type="predicted"/>
<accession>A0ABX6GBE9</accession>